<feature type="region of interest" description="Disordered" evidence="1">
    <location>
        <begin position="94"/>
        <end position="120"/>
    </location>
</feature>
<organism evidence="2 3">
    <name type="scientific">Mesorhizobium plurifarium</name>
    <dbReference type="NCBI Taxonomy" id="69974"/>
    <lineage>
        <taxon>Bacteria</taxon>
        <taxon>Pseudomonadati</taxon>
        <taxon>Pseudomonadota</taxon>
        <taxon>Alphaproteobacteria</taxon>
        <taxon>Hyphomicrobiales</taxon>
        <taxon>Phyllobacteriaceae</taxon>
        <taxon>Mesorhizobium</taxon>
    </lineage>
</organism>
<dbReference type="Proteomes" id="UP000046373">
    <property type="component" value="Unassembled WGS sequence"/>
</dbReference>
<evidence type="ECO:0000313" key="3">
    <source>
        <dbReference type="Proteomes" id="UP000046373"/>
    </source>
</evidence>
<accession>A0A090F6P1</accession>
<dbReference type="Gene3D" id="3.30.565.10">
    <property type="entry name" value="Histidine kinase-like ATPase, C-terminal domain"/>
    <property type="match status" value="1"/>
</dbReference>
<evidence type="ECO:0000313" key="2">
    <source>
        <dbReference type="EMBL" id="CDX39473.1"/>
    </source>
</evidence>
<dbReference type="AlphaFoldDB" id="A0A090F6P1"/>
<sequence length="120" mass="12941">MLNLAINARDAMPSGGKLTIETFNAHLDEAYAALHAEVLAGQYTDISVSDTGSGIDSENPYPCLRAVLHHEGAGAGDRPWLEPSVWLRQTVQGPRQTVLRSRGGHDRQDIPPAAPFRGVD</sequence>
<name>A0A090F6P1_MESPL</name>
<reference evidence="2 3" key="1">
    <citation type="submission" date="2014-08" db="EMBL/GenBank/DDBJ databases">
        <authorList>
            <person name="Moulin Lionel"/>
        </authorList>
    </citation>
    <scope>NUCLEOTIDE SEQUENCE [LARGE SCALE GENOMIC DNA]</scope>
</reference>
<gene>
    <name evidence="2" type="ORF">MPLDJ20_260014</name>
</gene>
<protein>
    <recommendedName>
        <fullName evidence="4">Histidine kinase/HSP90-like ATPase domain-containing protein</fullName>
    </recommendedName>
</protein>
<dbReference type="InterPro" id="IPR036890">
    <property type="entry name" value="HATPase_C_sf"/>
</dbReference>
<evidence type="ECO:0008006" key="4">
    <source>
        <dbReference type="Google" id="ProtNLM"/>
    </source>
</evidence>
<dbReference type="SUPFAM" id="SSF55874">
    <property type="entry name" value="ATPase domain of HSP90 chaperone/DNA topoisomerase II/histidine kinase"/>
    <property type="match status" value="1"/>
</dbReference>
<proteinExistence type="predicted"/>
<evidence type="ECO:0000256" key="1">
    <source>
        <dbReference type="SAM" id="MobiDB-lite"/>
    </source>
</evidence>
<dbReference type="EMBL" id="CCNB01000019">
    <property type="protein sequence ID" value="CDX39473.1"/>
    <property type="molecule type" value="Genomic_DNA"/>
</dbReference>